<dbReference type="SUPFAM" id="SSF57903">
    <property type="entry name" value="FYVE/PHD zinc finger"/>
    <property type="match status" value="1"/>
</dbReference>
<evidence type="ECO:0000256" key="4">
    <source>
        <dbReference type="PROSITE-ProRule" id="PRU00042"/>
    </source>
</evidence>
<keyword evidence="3" id="KW-0862">Zinc</keyword>
<dbReference type="Gene3D" id="1.20.5.390">
    <property type="entry name" value="L1 transposable element, trimerization domain"/>
    <property type="match status" value="1"/>
</dbReference>
<dbReference type="AlphaFoldDB" id="A0A5K4FB48"/>
<evidence type="ECO:0000256" key="5">
    <source>
        <dbReference type="SAM" id="Coils"/>
    </source>
</evidence>
<keyword evidence="5" id="KW-0175">Coiled coil</keyword>
<dbReference type="SUPFAM" id="SSF69979">
    <property type="entry name" value="Eea1 homodimerisation domain"/>
    <property type="match status" value="1"/>
</dbReference>
<dbReference type="PROSITE" id="PS00028">
    <property type="entry name" value="ZINC_FINGER_C2H2_1"/>
    <property type="match status" value="1"/>
</dbReference>
<evidence type="ECO:0000256" key="1">
    <source>
        <dbReference type="ARBA" id="ARBA00022723"/>
    </source>
</evidence>
<accession>A0A5K4FB48</accession>
<feature type="coiled-coil region" evidence="5">
    <location>
        <begin position="133"/>
        <end position="160"/>
    </location>
</feature>
<evidence type="ECO:0000313" key="9">
    <source>
        <dbReference type="WBParaSite" id="Smp_336790.1"/>
    </source>
</evidence>
<dbReference type="InterPro" id="IPR011011">
    <property type="entry name" value="Znf_FYVE_PHD"/>
</dbReference>
<dbReference type="InterPro" id="IPR000306">
    <property type="entry name" value="Znf_FYVE"/>
</dbReference>
<evidence type="ECO:0000256" key="2">
    <source>
        <dbReference type="ARBA" id="ARBA00022771"/>
    </source>
</evidence>
<dbReference type="PROSITE" id="PS50157">
    <property type="entry name" value="ZINC_FINGER_C2H2_2"/>
    <property type="match status" value="1"/>
</dbReference>
<evidence type="ECO:0000256" key="3">
    <source>
        <dbReference type="ARBA" id="ARBA00022833"/>
    </source>
</evidence>
<dbReference type="InterPro" id="IPR013087">
    <property type="entry name" value="Znf_C2H2_type"/>
</dbReference>
<feature type="domain" description="C2H2-type" evidence="6">
    <location>
        <begin position="11"/>
        <end position="39"/>
    </location>
</feature>
<dbReference type="WBParaSite" id="Smp_336790.1">
    <property type="protein sequence ID" value="Smp_336790.1"/>
    <property type="gene ID" value="Smp_336790"/>
</dbReference>
<dbReference type="GO" id="GO:0008270">
    <property type="term" value="F:zinc ion binding"/>
    <property type="evidence" value="ECO:0007669"/>
    <property type="project" value="UniProtKB-KW"/>
</dbReference>
<feature type="coiled-coil region" evidence="5">
    <location>
        <begin position="378"/>
        <end position="412"/>
    </location>
</feature>
<dbReference type="InterPro" id="IPR017455">
    <property type="entry name" value="Znf_FYVE-rel"/>
</dbReference>
<feature type="coiled-coil region" evidence="5">
    <location>
        <begin position="198"/>
        <end position="317"/>
    </location>
</feature>
<keyword evidence="1" id="KW-0479">Metal-binding</keyword>
<protein>
    <submittedName>
        <fullName evidence="9">FYVE-type domain-containing protein</fullName>
    </submittedName>
</protein>
<dbReference type="Gene3D" id="3.30.40.10">
    <property type="entry name" value="Zinc/RING finger domain, C3HC4 (zinc finger)"/>
    <property type="match status" value="1"/>
</dbReference>
<evidence type="ECO:0000259" key="7">
    <source>
        <dbReference type="PROSITE" id="PS50178"/>
    </source>
</evidence>
<dbReference type="PROSITE" id="PS50178">
    <property type="entry name" value="ZF_FYVE"/>
    <property type="match status" value="1"/>
</dbReference>
<dbReference type="Pfam" id="PF01363">
    <property type="entry name" value="FYVE"/>
    <property type="match status" value="1"/>
</dbReference>
<evidence type="ECO:0000259" key="6">
    <source>
        <dbReference type="PROSITE" id="PS50157"/>
    </source>
</evidence>
<organism evidence="8 9">
    <name type="scientific">Schistosoma mansoni</name>
    <name type="common">Blood fluke</name>
    <dbReference type="NCBI Taxonomy" id="6183"/>
    <lineage>
        <taxon>Eukaryota</taxon>
        <taxon>Metazoa</taxon>
        <taxon>Spiralia</taxon>
        <taxon>Lophotrochozoa</taxon>
        <taxon>Platyhelminthes</taxon>
        <taxon>Trematoda</taxon>
        <taxon>Digenea</taxon>
        <taxon>Strigeidida</taxon>
        <taxon>Schistosomatoidea</taxon>
        <taxon>Schistosomatidae</taxon>
        <taxon>Schistosoma</taxon>
    </lineage>
</organism>
<dbReference type="CDD" id="cd15730">
    <property type="entry name" value="FYVE_EEA1"/>
    <property type="match status" value="1"/>
</dbReference>
<name>A0A5K4FB48_SCHMA</name>
<dbReference type="Proteomes" id="UP000008854">
    <property type="component" value="Unassembled WGS sequence"/>
</dbReference>
<dbReference type="SMART" id="SM00064">
    <property type="entry name" value="FYVE"/>
    <property type="match status" value="1"/>
</dbReference>
<dbReference type="PANTHER" id="PTHR46753">
    <property type="entry name" value="FYVE AND COILED-COIL DOMAIN-CONTAINING PROTEIN 1"/>
    <property type="match status" value="1"/>
</dbReference>
<evidence type="ECO:0000313" key="8">
    <source>
        <dbReference type="Proteomes" id="UP000008854"/>
    </source>
</evidence>
<dbReference type="STRING" id="6183.A0A5K4FB48"/>
<keyword evidence="8" id="KW-1185">Reference proteome</keyword>
<dbReference type="InParanoid" id="A0A5K4FB48"/>
<sequence>MSSENKAVCGFVCPECLESFANSDSLMVHFESSHESLSNNVEKSPSKDNRNGDSDKFNSYENLVAELSTHNLNLLNRIADLEDVIHLFLNEPPLVNPLTIKDDELRQKVISFLDYQTQLVQGYSSTKPTEEDLTKKDETIDLLKRQLDGLQTKEEIIKRDASTYFDIDTRDVQTQYVSEGSIENNLPESTTKLLNENSLLLEEKLKSLSSENDSLKIELLSVKNELNNVTIQLDELNNSKKDEMNKYETELTNRSAHLSVLERQLQELKLTNKKLTDDSSILVHSKENIQSELKTIKSEFEIKQKQYENDINRLTDELTESKNFNTTLQAKCHQLQTEADDAVKSSQICQEKLISLEKDLGSIRSESQTESKLCKKEIDSLMEKLIKAEDANSNLQNELNCKVKELKELQIAVVELGRENQILQVLRDRLTNRQWTKDDEAVTCFGCDREFSISTRRHHCRNCGGIFCQNCSSNRAPTTFSKDPVRVCQMCYEELTSNVIN</sequence>
<reference evidence="9" key="2">
    <citation type="submission" date="2019-11" db="UniProtKB">
        <authorList>
            <consortium name="WormBaseParasite"/>
        </authorList>
    </citation>
    <scope>IDENTIFICATION</scope>
    <source>
        <strain evidence="9">Puerto Rican</strain>
    </source>
</reference>
<keyword evidence="2 4" id="KW-0863">Zinc-finger</keyword>
<proteinExistence type="predicted"/>
<feature type="domain" description="FYVE-type" evidence="7">
    <location>
        <begin position="438"/>
        <end position="496"/>
    </location>
</feature>
<reference evidence="8" key="1">
    <citation type="journal article" date="2012" name="PLoS Negl. Trop. Dis.">
        <title>A systematically improved high quality genome and transcriptome of the human blood fluke Schistosoma mansoni.</title>
        <authorList>
            <person name="Protasio A.V."/>
            <person name="Tsai I.J."/>
            <person name="Babbage A."/>
            <person name="Nichol S."/>
            <person name="Hunt M."/>
            <person name="Aslett M.A."/>
            <person name="De Silva N."/>
            <person name="Velarde G.S."/>
            <person name="Anderson T.J."/>
            <person name="Clark R.C."/>
            <person name="Davidson C."/>
            <person name="Dillon G.P."/>
            <person name="Holroyd N.E."/>
            <person name="LoVerde P.T."/>
            <person name="Lloyd C."/>
            <person name="McQuillan J."/>
            <person name="Oliveira G."/>
            <person name="Otto T.D."/>
            <person name="Parker-Manuel S.J."/>
            <person name="Quail M.A."/>
            <person name="Wilson R.A."/>
            <person name="Zerlotini A."/>
            <person name="Dunne D.W."/>
            <person name="Berriman M."/>
        </authorList>
    </citation>
    <scope>NUCLEOTIDE SEQUENCE [LARGE SCALE GENOMIC DNA]</scope>
    <source>
        <strain evidence="8">Puerto Rican</strain>
    </source>
</reference>
<dbReference type="PANTHER" id="PTHR46753:SF3">
    <property type="entry name" value="PDZ DOMAIN-CONTAINING PROTEIN"/>
    <property type="match status" value="1"/>
</dbReference>
<dbReference type="InterPro" id="IPR013083">
    <property type="entry name" value="Znf_RING/FYVE/PHD"/>
</dbReference>